<keyword evidence="6" id="KW-0472">Membrane</keyword>
<evidence type="ECO:0000256" key="4">
    <source>
        <dbReference type="ARBA" id="ARBA00013208"/>
    </source>
</evidence>
<evidence type="ECO:0000256" key="2">
    <source>
        <dbReference type="ARBA" id="ARBA00004401"/>
    </source>
</evidence>
<dbReference type="EC" id="3.4.21.89" evidence="4 6"/>
<dbReference type="InterPro" id="IPR019533">
    <property type="entry name" value="Peptidase_S26"/>
</dbReference>
<feature type="region of interest" description="Disordered" evidence="7">
    <location>
        <begin position="196"/>
        <end position="216"/>
    </location>
</feature>
<evidence type="ECO:0000256" key="6">
    <source>
        <dbReference type="RuleBase" id="RU362042"/>
    </source>
</evidence>
<keyword evidence="6" id="KW-0645">Protease</keyword>
<evidence type="ECO:0000256" key="5">
    <source>
        <dbReference type="ARBA" id="ARBA00022801"/>
    </source>
</evidence>
<dbReference type="EMBL" id="BAABFX010000026">
    <property type="protein sequence ID" value="GAA4395295.1"/>
    <property type="molecule type" value="Genomic_DNA"/>
</dbReference>
<comment type="similarity">
    <text evidence="3 6">Belongs to the peptidase S26 family.</text>
</comment>
<comment type="subcellular location">
    <subcellularLocation>
        <location evidence="2">Cell membrane</location>
        <topology evidence="2">Single-pass type II membrane protein</topology>
    </subcellularLocation>
    <subcellularLocation>
        <location evidence="6">Membrane</location>
        <topology evidence="6">Single-pass type II membrane protein</topology>
    </subcellularLocation>
</comment>
<feature type="region of interest" description="Disordered" evidence="7">
    <location>
        <begin position="1"/>
        <end position="24"/>
    </location>
</feature>
<organism evidence="9 10">
    <name type="scientific">Ornithinibacter aureus</name>
    <dbReference type="NCBI Taxonomy" id="622664"/>
    <lineage>
        <taxon>Bacteria</taxon>
        <taxon>Bacillati</taxon>
        <taxon>Actinomycetota</taxon>
        <taxon>Actinomycetes</taxon>
        <taxon>Micrococcales</taxon>
        <taxon>Intrasporangiaceae</taxon>
        <taxon>Ornithinibacter</taxon>
    </lineage>
</organism>
<feature type="region of interest" description="Disordered" evidence="7">
    <location>
        <begin position="247"/>
        <end position="267"/>
    </location>
</feature>
<comment type="caution">
    <text evidence="9">The sequence shown here is derived from an EMBL/GenBank/DDBJ whole genome shotgun (WGS) entry which is preliminary data.</text>
</comment>
<evidence type="ECO:0000256" key="1">
    <source>
        <dbReference type="ARBA" id="ARBA00000677"/>
    </source>
</evidence>
<dbReference type="Pfam" id="PF10502">
    <property type="entry name" value="Peptidase_S26"/>
    <property type="match status" value="1"/>
</dbReference>
<dbReference type="InterPro" id="IPR019758">
    <property type="entry name" value="Pept_S26A_signal_pept_1_CS"/>
</dbReference>
<dbReference type="PANTHER" id="PTHR43390:SF1">
    <property type="entry name" value="CHLOROPLAST PROCESSING PEPTIDASE"/>
    <property type="match status" value="1"/>
</dbReference>
<dbReference type="RefSeq" id="WP_425495947.1">
    <property type="nucleotide sequence ID" value="NZ_BAABFX010000026.1"/>
</dbReference>
<dbReference type="SUPFAM" id="SSF51306">
    <property type="entry name" value="LexA/Signal peptidase"/>
    <property type="match status" value="1"/>
</dbReference>
<feature type="domain" description="Peptidase S26" evidence="8">
    <location>
        <begin position="35"/>
        <end position="230"/>
    </location>
</feature>
<comment type="catalytic activity">
    <reaction evidence="1 6">
        <text>Cleavage of hydrophobic, N-terminal signal or leader sequences from secreted and periplasmic proteins.</text>
        <dbReference type="EC" id="3.4.21.89"/>
    </reaction>
</comment>
<proteinExistence type="inferred from homology"/>
<evidence type="ECO:0000313" key="9">
    <source>
        <dbReference type="EMBL" id="GAA4395295.1"/>
    </source>
</evidence>
<evidence type="ECO:0000259" key="8">
    <source>
        <dbReference type="Pfam" id="PF10502"/>
    </source>
</evidence>
<dbReference type="Gene3D" id="2.10.109.10">
    <property type="entry name" value="Umud Fragment, subunit A"/>
    <property type="match status" value="1"/>
</dbReference>
<dbReference type="PRINTS" id="PR00727">
    <property type="entry name" value="LEADERPTASE"/>
</dbReference>
<keyword evidence="6" id="KW-1133">Transmembrane helix</keyword>
<dbReference type="InterPro" id="IPR000223">
    <property type="entry name" value="Pept_S26A_signal_pept_1"/>
</dbReference>
<dbReference type="PROSITE" id="PS00761">
    <property type="entry name" value="SPASE_I_3"/>
    <property type="match status" value="1"/>
</dbReference>
<feature type="compositionally biased region" description="Basic and acidic residues" evidence="7">
    <location>
        <begin position="196"/>
        <end position="206"/>
    </location>
</feature>
<reference evidence="10" key="1">
    <citation type="journal article" date="2019" name="Int. J. Syst. Evol. Microbiol.">
        <title>The Global Catalogue of Microorganisms (GCM) 10K type strain sequencing project: providing services to taxonomists for standard genome sequencing and annotation.</title>
        <authorList>
            <consortium name="The Broad Institute Genomics Platform"/>
            <consortium name="The Broad Institute Genome Sequencing Center for Infectious Disease"/>
            <person name="Wu L."/>
            <person name="Ma J."/>
        </authorList>
    </citation>
    <scope>NUCLEOTIDE SEQUENCE [LARGE SCALE GENOMIC DNA]</scope>
    <source>
        <strain evidence="10">JCM 17738</strain>
    </source>
</reference>
<evidence type="ECO:0000256" key="3">
    <source>
        <dbReference type="ARBA" id="ARBA00009370"/>
    </source>
</evidence>
<dbReference type="CDD" id="cd06530">
    <property type="entry name" value="S26_SPase_I"/>
    <property type="match status" value="1"/>
</dbReference>
<evidence type="ECO:0000256" key="7">
    <source>
        <dbReference type="SAM" id="MobiDB-lite"/>
    </source>
</evidence>
<evidence type="ECO:0000313" key="10">
    <source>
        <dbReference type="Proteomes" id="UP001500390"/>
    </source>
</evidence>
<gene>
    <name evidence="9" type="ORF">GCM10023153_17180</name>
</gene>
<sequence length="267" mass="27628">MSAPDVNVPEDAADAGRAPSRRRSGPLAAVGSAVREVVVVIAMALLLSFVVKTWLLQAFFIPSGSMEDTLLVGDRVIVSKLTPTPFAISRGDVVVFQDPGGWLTLPPPVERSGVSGAVHDALVFVGLLPAESEDHLIKRVIGLPGDRVSCCSDGGLLSVNGVPISEPYIKPGDVPSSLTFDITVPQGQVWVMGDHRSDSEDSRFHDPSGTGADGAVPVDAVTGRAVAVVWPFSRAGWLSNHSSTFAPVGEPADAPASEPAGAPAATP</sequence>
<keyword evidence="6" id="KW-0812">Transmembrane</keyword>
<dbReference type="Proteomes" id="UP001500390">
    <property type="component" value="Unassembled WGS sequence"/>
</dbReference>
<accession>A0ABP8JSG2</accession>
<keyword evidence="5 6" id="KW-0378">Hydrolase</keyword>
<feature type="transmembrane region" description="Helical" evidence="6">
    <location>
        <begin position="37"/>
        <end position="56"/>
    </location>
</feature>
<protein>
    <recommendedName>
        <fullName evidence="4 6">Signal peptidase I</fullName>
        <ecNumber evidence="4 6">3.4.21.89</ecNumber>
    </recommendedName>
</protein>
<dbReference type="PANTHER" id="PTHR43390">
    <property type="entry name" value="SIGNAL PEPTIDASE I"/>
    <property type="match status" value="1"/>
</dbReference>
<dbReference type="NCBIfam" id="TIGR02227">
    <property type="entry name" value="sigpep_I_bact"/>
    <property type="match status" value="1"/>
</dbReference>
<dbReference type="InterPro" id="IPR036286">
    <property type="entry name" value="LexA/Signal_pep-like_sf"/>
</dbReference>
<name>A0ABP8JSG2_9MICO</name>
<keyword evidence="10" id="KW-1185">Reference proteome</keyword>
<feature type="compositionally biased region" description="Low complexity" evidence="7">
    <location>
        <begin position="251"/>
        <end position="267"/>
    </location>
</feature>